<feature type="transmembrane region" description="Helical" evidence="6">
    <location>
        <begin position="204"/>
        <end position="226"/>
    </location>
</feature>
<keyword evidence="4 6" id="KW-0472">Membrane</keyword>
<feature type="transmembrane region" description="Helical" evidence="6">
    <location>
        <begin position="238"/>
        <end position="261"/>
    </location>
</feature>
<dbReference type="Pfam" id="PF20684">
    <property type="entry name" value="Fung_rhodopsin"/>
    <property type="match status" value="1"/>
</dbReference>
<protein>
    <recommendedName>
        <fullName evidence="7">Rhodopsin domain-containing protein</fullName>
    </recommendedName>
</protein>
<keyword evidence="9" id="KW-1185">Reference proteome</keyword>
<dbReference type="GO" id="GO:0016020">
    <property type="term" value="C:membrane"/>
    <property type="evidence" value="ECO:0007669"/>
    <property type="project" value="UniProtKB-SubCell"/>
</dbReference>
<evidence type="ECO:0000256" key="4">
    <source>
        <dbReference type="ARBA" id="ARBA00023136"/>
    </source>
</evidence>
<dbReference type="InterPro" id="IPR052337">
    <property type="entry name" value="SAT4-like"/>
</dbReference>
<keyword evidence="2 6" id="KW-0812">Transmembrane</keyword>
<feature type="transmembrane region" description="Helical" evidence="6">
    <location>
        <begin position="164"/>
        <end position="192"/>
    </location>
</feature>
<feature type="transmembrane region" description="Helical" evidence="6">
    <location>
        <begin position="45"/>
        <end position="67"/>
    </location>
</feature>
<evidence type="ECO:0000259" key="7">
    <source>
        <dbReference type="Pfam" id="PF20684"/>
    </source>
</evidence>
<comment type="subcellular location">
    <subcellularLocation>
        <location evidence="1">Membrane</location>
        <topology evidence="1">Multi-pass membrane protein</topology>
    </subcellularLocation>
</comment>
<dbReference type="PANTHER" id="PTHR33048:SF96">
    <property type="entry name" value="INTEGRAL MEMBRANE PROTEIN"/>
    <property type="match status" value="1"/>
</dbReference>
<dbReference type="PANTHER" id="PTHR33048">
    <property type="entry name" value="PTH11-LIKE INTEGRAL MEMBRANE PROTEIN (AFU_ORTHOLOGUE AFUA_5G11245)"/>
    <property type="match status" value="1"/>
</dbReference>
<feature type="transmembrane region" description="Helical" evidence="6">
    <location>
        <begin position="87"/>
        <end position="111"/>
    </location>
</feature>
<accession>A0A9P9WW22</accession>
<evidence type="ECO:0000313" key="8">
    <source>
        <dbReference type="EMBL" id="KAI1880265.1"/>
    </source>
</evidence>
<reference evidence="8" key="1">
    <citation type="submission" date="2021-03" db="EMBL/GenBank/DDBJ databases">
        <title>Revisited historic fungal species revealed as producer of novel bioactive compounds through whole genome sequencing and comparative genomics.</title>
        <authorList>
            <person name="Vignolle G.A."/>
            <person name="Hochenegger N."/>
            <person name="Mach R.L."/>
            <person name="Mach-Aigner A.R."/>
            <person name="Javad Rahimi M."/>
            <person name="Salim K.A."/>
            <person name="Chan C.M."/>
            <person name="Lim L.B.L."/>
            <person name="Cai F."/>
            <person name="Druzhinina I.S."/>
            <person name="U'Ren J.M."/>
            <person name="Derntl C."/>
        </authorList>
    </citation>
    <scope>NUCLEOTIDE SEQUENCE</scope>
    <source>
        <strain evidence="8">TUCIM 5799</strain>
    </source>
</reference>
<comment type="similarity">
    <text evidence="5">Belongs to the SAT4 family.</text>
</comment>
<dbReference type="EMBL" id="JAFIMR010000003">
    <property type="protein sequence ID" value="KAI1880265.1"/>
    <property type="molecule type" value="Genomic_DNA"/>
</dbReference>
<dbReference type="InterPro" id="IPR049326">
    <property type="entry name" value="Rhodopsin_dom_fungi"/>
</dbReference>
<feature type="domain" description="Rhodopsin" evidence="7">
    <location>
        <begin position="29"/>
        <end position="266"/>
    </location>
</feature>
<dbReference type="Proteomes" id="UP000829685">
    <property type="component" value="Unassembled WGS sequence"/>
</dbReference>
<sequence>MTTRLDGPGLTLFVISVVLVILSWITVALRLTIRRNIKGIGADDWLMVAGLVFYTIATASTILAVLNGVGTRDQYLTDDDPQEGKKWFMFFQIFYVLSTVPIKSSICVALIRITTRKLFKWILYGIIFFTIVGCLVTDIAVLSWCQPISATWDPSAGSCADKSVIINVSYFISVISILTDWVCAILPAFILWNVQLRYRVKLSVAIVLGLGFVASTATIVRIRYLVYYSISEDYLYNIANIAIWSIVESGLGIVAGSMATLRPLLKYIPFLRTLSSSGDSKSKSKSRSKKTSRFGLRYNQNSIRMDEVGDVKTTCRAGENGWDNCSDDASQKHILRDTTIVVTSHVVQETGGRSQQNLEQV</sequence>
<evidence type="ECO:0000256" key="6">
    <source>
        <dbReference type="SAM" id="Phobius"/>
    </source>
</evidence>
<evidence type="ECO:0000256" key="5">
    <source>
        <dbReference type="ARBA" id="ARBA00038359"/>
    </source>
</evidence>
<organism evidence="8 9">
    <name type="scientific">Neoarthrinium moseri</name>
    <dbReference type="NCBI Taxonomy" id="1658444"/>
    <lineage>
        <taxon>Eukaryota</taxon>
        <taxon>Fungi</taxon>
        <taxon>Dikarya</taxon>
        <taxon>Ascomycota</taxon>
        <taxon>Pezizomycotina</taxon>
        <taxon>Sordariomycetes</taxon>
        <taxon>Xylariomycetidae</taxon>
        <taxon>Amphisphaeriales</taxon>
        <taxon>Apiosporaceae</taxon>
        <taxon>Neoarthrinium</taxon>
    </lineage>
</organism>
<proteinExistence type="inferred from homology"/>
<evidence type="ECO:0000256" key="3">
    <source>
        <dbReference type="ARBA" id="ARBA00022989"/>
    </source>
</evidence>
<comment type="caution">
    <text evidence="8">The sequence shown here is derived from an EMBL/GenBank/DDBJ whole genome shotgun (WGS) entry which is preliminary data.</text>
</comment>
<evidence type="ECO:0000313" key="9">
    <source>
        <dbReference type="Proteomes" id="UP000829685"/>
    </source>
</evidence>
<keyword evidence="3 6" id="KW-1133">Transmembrane helix</keyword>
<evidence type="ECO:0000256" key="1">
    <source>
        <dbReference type="ARBA" id="ARBA00004141"/>
    </source>
</evidence>
<dbReference type="AlphaFoldDB" id="A0A9P9WW22"/>
<evidence type="ECO:0000256" key="2">
    <source>
        <dbReference type="ARBA" id="ARBA00022692"/>
    </source>
</evidence>
<feature type="transmembrane region" description="Helical" evidence="6">
    <location>
        <begin position="12"/>
        <end position="33"/>
    </location>
</feature>
<gene>
    <name evidence="8" type="ORF">JX265_001886</name>
</gene>
<feature type="transmembrane region" description="Helical" evidence="6">
    <location>
        <begin position="123"/>
        <end position="144"/>
    </location>
</feature>
<name>A0A9P9WW22_9PEZI</name>